<dbReference type="GeneID" id="26644274"/>
<organism evidence="1 2">
    <name type="scientific">Ralstonia phage RSJ5</name>
    <dbReference type="NCBI Taxonomy" id="1538364"/>
    <lineage>
        <taxon>Viruses</taxon>
        <taxon>Duplodnaviria</taxon>
        <taxon>Heunggongvirae</taxon>
        <taxon>Uroviricota</taxon>
        <taxon>Caudoviricetes</taxon>
        <taxon>Autographivirales</taxon>
        <taxon>Autonotataviridae</taxon>
        <taxon>Risjevirus</taxon>
        <taxon>Risjevirus RSJ5</taxon>
    </lineage>
</organism>
<evidence type="ECO:0000313" key="1">
    <source>
        <dbReference type="EMBL" id="BAP34900.1"/>
    </source>
</evidence>
<dbReference type="KEGG" id="vg:26644274"/>
<reference evidence="1 2" key="1">
    <citation type="submission" date="2014-08" db="EMBL/GenBank/DDBJ databases">
        <title>Isolation and characterization of bacteriophages infecting R. solanacearum from Thailand.</title>
        <authorList>
            <person name="Narulita E."/>
            <person name="Kawasaki T."/>
            <person name="Fujie M."/>
            <person name="Yamada T."/>
        </authorList>
    </citation>
    <scope>NUCLEOTIDE SEQUENCE [LARGE SCALE GENOMIC DNA]</scope>
</reference>
<accession>A0A077KRW2</accession>
<keyword evidence="2" id="KW-1185">Reference proteome</keyword>
<protein>
    <submittedName>
        <fullName evidence="1">Uncharacterized protein</fullName>
    </submittedName>
</protein>
<evidence type="ECO:0000313" key="2">
    <source>
        <dbReference type="Proteomes" id="UP000203427"/>
    </source>
</evidence>
<dbReference type="Proteomes" id="UP000203427">
    <property type="component" value="Segment"/>
</dbReference>
<proteinExistence type="predicted"/>
<dbReference type="EMBL" id="AB983711">
    <property type="protein sequence ID" value="BAP34900.1"/>
    <property type="molecule type" value="Genomic_DNA"/>
</dbReference>
<dbReference type="RefSeq" id="YP_009218098.1">
    <property type="nucleotide sequence ID" value="NC_029007.1"/>
</dbReference>
<dbReference type="OrthoDB" id="31991at10239"/>
<sequence>MSITLNVGSLTSPRYGKPVSRVSLQHIISVLHSLDFTICKQRLQPEPGEDCHVLVVLDDLMDGSVRRRLYQAAQQLEQDCIAFVTFMHEAKHAYGSLVGPHAINWAPFRPHLFHLWHADRYLTEEGVAVTINQKEAA</sequence>
<name>A0A077KRW2_9CAUD</name>